<keyword evidence="4" id="KW-1185">Reference proteome</keyword>
<evidence type="ECO:0000313" key="3">
    <source>
        <dbReference type="EMBL" id="KAF9071227.1"/>
    </source>
</evidence>
<dbReference type="SMART" id="SM00256">
    <property type="entry name" value="FBOX"/>
    <property type="match status" value="1"/>
</dbReference>
<dbReference type="CDD" id="cd09917">
    <property type="entry name" value="F-box_SF"/>
    <property type="match status" value="1"/>
</dbReference>
<dbReference type="AlphaFoldDB" id="A0A9P5PY42"/>
<dbReference type="Pfam" id="PF12937">
    <property type="entry name" value="F-box-like"/>
    <property type="match status" value="1"/>
</dbReference>
<dbReference type="PROSITE" id="PS50181">
    <property type="entry name" value="FBOX"/>
    <property type="match status" value="1"/>
</dbReference>
<feature type="region of interest" description="Disordered" evidence="1">
    <location>
        <begin position="1"/>
        <end position="54"/>
    </location>
</feature>
<feature type="domain" description="F-box" evidence="2">
    <location>
        <begin position="62"/>
        <end position="111"/>
    </location>
</feature>
<dbReference type="SUPFAM" id="SSF81383">
    <property type="entry name" value="F-box domain"/>
    <property type="match status" value="1"/>
</dbReference>
<dbReference type="Gene3D" id="1.20.1280.50">
    <property type="match status" value="1"/>
</dbReference>
<dbReference type="EMBL" id="JADNRY010000034">
    <property type="protein sequence ID" value="KAF9071227.1"/>
    <property type="molecule type" value="Genomic_DNA"/>
</dbReference>
<dbReference type="InterPro" id="IPR001810">
    <property type="entry name" value="F-box_dom"/>
</dbReference>
<accession>A0A9P5PY42</accession>
<feature type="compositionally biased region" description="Polar residues" evidence="1">
    <location>
        <begin position="36"/>
        <end position="47"/>
    </location>
</feature>
<comment type="caution">
    <text evidence="3">The sequence shown here is derived from an EMBL/GenBank/DDBJ whole genome shotgun (WGS) entry which is preliminary data.</text>
</comment>
<evidence type="ECO:0000256" key="1">
    <source>
        <dbReference type="SAM" id="MobiDB-lite"/>
    </source>
</evidence>
<feature type="compositionally biased region" description="Basic residues" evidence="1">
    <location>
        <begin position="26"/>
        <end position="35"/>
    </location>
</feature>
<evidence type="ECO:0000259" key="2">
    <source>
        <dbReference type="PROSITE" id="PS50181"/>
    </source>
</evidence>
<evidence type="ECO:0000313" key="4">
    <source>
        <dbReference type="Proteomes" id="UP000772434"/>
    </source>
</evidence>
<protein>
    <recommendedName>
        <fullName evidence="2">F-box domain-containing protein</fullName>
    </recommendedName>
</protein>
<organism evidence="3 4">
    <name type="scientific">Rhodocollybia butyracea</name>
    <dbReference type="NCBI Taxonomy" id="206335"/>
    <lineage>
        <taxon>Eukaryota</taxon>
        <taxon>Fungi</taxon>
        <taxon>Dikarya</taxon>
        <taxon>Basidiomycota</taxon>
        <taxon>Agaricomycotina</taxon>
        <taxon>Agaricomycetes</taxon>
        <taxon>Agaricomycetidae</taxon>
        <taxon>Agaricales</taxon>
        <taxon>Marasmiineae</taxon>
        <taxon>Omphalotaceae</taxon>
        <taxon>Rhodocollybia</taxon>
    </lineage>
</organism>
<dbReference type="InterPro" id="IPR036047">
    <property type="entry name" value="F-box-like_dom_sf"/>
</dbReference>
<proteinExistence type="predicted"/>
<dbReference type="OrthoDB" id="2322499at2759"/>
<name>A0A9P5PY42_9AGAR</name>
<feature type="compositionally biased region" description="Polar residues" evidence="1">
    <location>
        <begin position="1"/>
        <end position="10"/>
    </location>
</feature>
<gene>
    <name evidence="3" type="ORF">BDP27DRAFT_1322563</name>
</gene>
<dbReference type="Proteomes" id="UP000772434">
    <property type="component" value="Unassembled WGS sequence"/>
</dbReference>
<sequence length="628" mass="73761">MQESTEAMTTDSHKRQRKKDSETNKRSAKQARKGSKTSAPKYNSMSIRQRIPKQSRKVRGKLGLLEDVPLEVILEIFRYLEPGDLLRLARISQELRDILMSKTSESIWYTARGNVEGLPPLPTDLNEPQYAHLLFEPYCHASLCERRCDDVLWNFRMRSCTKCPIKCLPLNDDAFKQDQPSEYRHRAVLPTEYLDKHGNWEIATRYKKEFYALKDEERGAWIDRKEKEYEEIRTHSIKCRRWLNAKLGERTYKLIQLRNERKEAILQRLEQIGWRTEAETMVKDYYRDTFTNHKLVSQPKKLTDHAWSCMEIVLVRMLSDYHAERSVRQRDEALKSRYGLLFNLFLQIESETDLRDPFPAAALVWDTPNDEWLDDSLCKSKLLEYLPSIIREWRPAKIQEVLEILRKSRPSATVSDLHLATSVFACSSCKVKVLHYPQMFYHRCCHQSSQSRNDKSLENYVLSKWYDPPLGLWMSNTLVYNDKGSQDITKIIKACNLDPKTTTAADLHLANPLIECLSCKFYGRHFMRWPYLPIQHMGHHFRVNSFGAEKAQILEKEIPTRNQQVICCSHCHNVVGPEIFSHLKKKHSDVAGMDTLPASGDFLQIREHWYWNPRAVEPSLYRPFLYIA</sequence>
<reference evidence="3" key="1">
    <citation type="submission" date="2020-11" db="EMBL/GenBank/DDBJ databases">
        <authorList>
            <consortium name="DOE Joint Genome Institute"/>
            <person name="Ahrendt S."/>
            <person name="Riley R."/>
            <person name="Andreopoulos W."/>
            <person name="Labutti K."/>
            <person name="Pangilinan J."/>
            <person name="Ruiz-Duenas F.J."/>
            <person name="Barrasa J.M."/>
            <person name="Sanchez-Garcia M."/>
            <person name="Camarero S."/>
            <person name="Miyauchi S."/>
            <person name="Serrano A."/>
            <person name="Linde D."/>
            <person name="Babiker R."/>
            <person name="Drula E."/>
            <person name="Ayuso-Fernandez I."/>
            <person name="Pacheco R."/>
            <person name="Padilla G."/>
            <person name="Ferreira P."/>
            <person name="Barriuso J."/>
            <person name="Kellner H."/>
            <person name="Castanera R."/>
            <person name="Alfaro M."/>
            <person name="Ramirez L."/>
            <person name="Pisabarro A.G."/>
            <person name="Kuo A."/>
            <person name="Tritt A."/>
            <person name="Lipzen A."/>
            <person name="He G."/>
            <person name="Yan M."/>
            <person name="Ng V."/>
            <person name="Cullen D."/>
            <person name="Martin F."/>
            <person name="Rosso M.-N."/>
            <person name="Henrissat B."/>
            <person name="Hibbett D."/>
            <person name="Martinez A.T."/>
            <person name="Grigoriev I.V."/>
        </authorList>
    </citation>
    <scope>NUCLEOTIDE SEQUENCE</scope>
    <source>
        <strain evidence="3">AH 40177</strain>
    </source>
</reference>